<comment type="caution">
    <text evidence="1">The sequence shown here is derived from an EMBL/GenBank/DDBJ whole genome shotgun (WGS) entry which is preliminary data.</text>
</comment>
<protein>
    <submittedName>
        <fullName evidence="1">Uncharacterized protein</fullName>
    </submittedName>
</protein>
<name>A0A2N5TPW5_9BASI</name>
<gene>
    <name evidence="1" type="ORF">PCASD_23409</name>
</gene>
<dbReference type="EMBL" id="PGCI01000401">
    <property type="protein sequence ID" value="PLW27546.1"/>
    <property type="molecule type" value="Genomic_DNA"/>
</dbReference>
<dbReference type="Proteomes" id="UP000235392">
    <property type="component" value="Unassembled WGS sequence"/>
</dbReference>
<accession>A0A2N5TPW5</accession>
<dbReference type="AlphaFoldDB" id="A0A2N5TPW5"/>
<evidence type="ECO:0000313" key="2">
    <source>
        <dbReference type="Proteomes" id="UP000235392"/>
    </source>
</evidence>
<reference evidence="1 2" key="1">
    <citation type="submission" date="2017-11" db="EMBL/GenBank/DDBJ databases">
        <title>De novo assembly and phasing of dikaryotic genomes from two isolates of Puccinia coronata f. sp. avenae, the causal agent of oat crown rust.</title>
        <authorList>
            <person name="Miller M.E."/>
            <person name="Zhang Y."/>
            <person name="Omidvar V."/>
            <person name="Sperschneider J."/>
            <person name="Schwessinger B."/>
            <person name="Raley C."/>
            <person name="Palmer J.M."/>
            <person name="Garnica D."/>
            <person name="Upadhyaya N."/>
            <person name="Rathjen J."/>
            <person name="Taylor J.M."/>
            <person name="Park R.F."/>
            <person name="Dodds P.N."/>
            <person name="Hirsch C.D."/>
            <person name="Kianian S.F."/>
            <person name="Figueroa M."/>
        </authorList>
    </citation>
    <scope>NUCLEOTIDE SEQUENCE [LARGE SCALE GENOMIC DNA]</scope>
    <source>
        <strain evidence="1">12SD80</strain>
    </source>
</reference>
<evidence type="ECO:0000313" key="1">
    <source>
        <dbReference type="EMBL" id="PLW27546.1"/>
    </source>
</evidence>
<organism evidence="1 2">
    <name type="scientific">Puccinia coronata f. sp. avenae</name>
    <dbReference type="NCBI Taxonomy" id="200324"/>
    <lineage>
        <taxon>Eukaryota</taxon>
        <taxon>Fungi</taxon>
        <taxon>Dikarya</taxon>
        <taxon>Basidiomycota</taxon>
        <taxon>Pucciniomycotina</taxon>
        <taxon>Pucciniomycetes</taxon>
        <taxon>Pucciniales</taxon>
        <taxon>Pucciniaceae</taxon>
        <taxon>Puccinia</taxon>
    </lineage>
</organism>
<sequence length="96" mass="10634">MLIPPPFELPQCRSPPFEDLYFDSNGVLFRNGVAVVDQHGSLIRRSIVERPPPTLVAPENLVLRSNHAVIGHAAHRISPPVFDPYPAFVESAPSLR</sequence>
<proteinExistence type="predicted"/>